<dbReference type="PANTHER" id="PTHR34458:SF5">
    <property type="entry name" value="POLLEN OLE E 1 ALLERGEN AND EXTENSIN FAMILY PROTEIN"/>
    <property type="match status" value="1"/>
</dbReference>
<protein>
    <recommendedName>
        <fullName evidence="4">Phylloplanin</fullName>
    </recommendedName>
</protein>
<dbReference type="EMBL" id="JAVIJP010000007">
    <property type="protein sequence ID" value="KAL3648670.1"/>
    <property type="molecule type" value="Genomic_DNA"/>
</dbReference>
<evidence type="ECO:0000313" key="2">
    <source>
        <dbReference type="EMBL" id="KAL3648670.1"/>
    </source>
</evidence>
<dbReference type="InterPro" id="IPR040404">
    <property type="entry name" value="Phylloplanin-like"/>
</dbReference>
<reference evidence="3" key="1">
    <citation type="journal article" date="2024" name="IScience">
        <title>Strigolactones Initiate the Formation of Haustorium-like Structures in Castilleja.</title>
        <authorList>
            <person name="Buerger M."/>
            <person name="Peterson D."/>
            <person name="Chory J."/>
        </authorList>
    </citation>
    <scope>NUCLEOTIDE SEQUENCE [LARGE SCALE GENOMIC DNA]</scope>
</reference>
<name>A0ABD3E6F3_9LAMI</name>
<gene>
    <name evidence="2" type="ORF">CASFOL_005073</name>
</gene>
<keyword evidence="3" id="KW-1185">Reference proteome</keyword>
<sequence length="156" mass="16710">MELKALFVIGLVLAIPIAEAQIGANTQIPPKFNLLDIHVKLYCSPNGNIGLFGQPTPPFPEAMVLLDCGDGHLVANATTNSFGIAYLHSEPMPIYPFMQPEKDCKLIVNTTLSTCNSTLPSTGGLESALSLIGTALVGEFIVSSFKPVGFHLFPYF</sequence>
<feature type="signal peptide" evidence="1">
    <location>
        <begin position="1"/>
        <end position="20"/>
    </location>
</feature>
<organism evidence="2 3">
    <name type="scientific">Castilleja foliolosa</name>
    <dbReference type="NCBI Taxonomy" id="1961234"/>
    <lineage>
        <taxon>Eukaryota</taxon>
        <taxon>Viridiplantae</taxon>
        <taxon>Streptophyta</taxon>
        <taxon>Embryophyta</taxon>
        <taxon>Tracheophyta</taxon>
        <taxon>Spermatophyta</taxon>
        <taxon>Magnoliopsida</taxon>
        <taxon>eudicotyledons</taxon>
        <taxon>Gunneridae</taxon>
        <taxon>Pentapetalae</taxon>
        <taxon>asterids</taxon>
        <taxon>lamiids</taxon>
        <taxon>Lamiales</taxon>
        <taxon>Orobanchaceae</taxon>
        <taxon>Pedicularideae</taxon>
        <taxon>Castillejinae</taxon>
        <taxon>Castilleja</taxon>
    </lineage>
</organism>
<accession>A0ABD3E6F3</accession>
<keyword evidence="1" id="KW-0732">Signal</keyword>
<dbReference type="AlphaFoldDB" id="A0ABD3E6F3"/>
<feature type="chain" id="PRO_5044803492" description="Phylloplanin" evidence="1">
    <location>
        <begin position="21"/>
        <end position="156"/>
    </location>
</feature>
<evidence type="ECO:0008006" key="4">
    <source>
        <dbReference type="Google" id="ProtNLM"/>
    </source>
</evidence>
<dbReference type="PANTHER" id="PTHR34458">
    <property type="entry name" value="POLLEN OLE E 1 ALLERGEN AND EXTENSIN FAMILY PROTEIN-RELATED"/>
    <property type="match status" value="1"/>
</dbReference>
<evidence type="ECO:0000256" key="1">
    <source>
        <dbReference type="SAM" id="SignalP"/>
    </source>
</evidence>
<comment type="caution">
    <text evidence="2">The sequence shown here is derived from an EMBL/GenBank/DDBJ whole genome shotgun (WGS) entry which is preliminary data.</text>
</comment>
<dbReference type="Proteomes" id="UP001632038">
    <property type="component" value="Unassembled WGS sequence"/>
</dbReference>
<evidence type="ECO:0000313" key="3">
    <source>
        <dbReference type="Proteomes" id="UP001632038"/>
    </source>
</evidence>
<proteinExistence type="predicted"/>